<reference evidence="1 2" key="1">
    <citation type="journal article" date="2019" name="Genome Biol. Evol.">
        <title>Insights into the evolution of the New World diploid cottons (Gossypium, subgenus Houzingenia) based on genome sequencing.</title>
        <authorList>
            <person name="Grover C.E."/>
            <person name="Arick M.A. 2nd"/>
            <person name="Thrash A."/>
            <person name="Conover J.L."/>
            <person name="Sanders W.S."/>
            <person name="Peterson D.G."/>
            <person name="Frelichowski J.E."/>
            <person name="Scheffler J.A."/>
            <person name="Scheffler B.E."/>
            <person name="Wendel J.F."/>
        </authorList>
    </citation>
    <scope>NUCLEOTIDE SEQUENCE [LARGE SCALE GENOMIC DNA]</scope>
    <source>
        <strain evidence="1">185</strain>
        <tissue evidence="1">Leaf</tissue>
    </source>
</reference>
<evidence type="ECO:0000313" key="1">
    <source>
        <dbReference type="EMBL" id="MBA0686987.1"/>
    </source>
</evidence>
<evidence type="ECO:0000313" key="2">
    <source>
        <dbReference type="Proteomes" id="UP000593577"/>
    </source>
</evidence>
<protein>
    <submittedName>
        <fullName evidence="1">Uncharacterized protein</fullName>
    </submittedName>
</protein>
<dbReference type="Proteomes" id="UP000593577">
    <property type="component" value="Unassembled WGS sequence"/>
</dbReference>
<dbReference type="AlphaFoldDB" id="A0A7J8XI75"/>
<name>A0A7J8XI75_GOSAI</name>
<organism evidence="1 2">
    <name type="scientific">Gossypium aridum</name>
    <name type="common">American cotton</name>
    <name type="synonym">Erioxylum aridum</name>
    <dbReference type="NCBI Taxonomy" id="34290"/>
    <lineage>
        <taxon>Eukaryota</taxon>
        <taxon>Viridiplantae</taxon>
        <taxon>Streptophyta</taxon>
        <taxon>Embryophyta</taxon>
        <taxon>Tracheophyta</taxon>
        <taxon>Spermatophyta</taxon>
        <taxon>Magnoliopsida</taxon>
        <taxon>eudicotyledons</taxon>
        <taxon>Gunneridae</taxon>
        <taxon>Pentapetalae</taxon>
        <taxon>rosids</taxon>
        <taxon>malvids</taxon>
        <taxon>Malvales</taxon>
        <taxon>Malvaceae</taxon>
        <taxon>Malvoideae</taxon>
        <taxon>Gossypium</taxon>
    </lineage>
</organism>
<dbReference type="EMBL" id="JABFAA010000007">
    <property type="protein sequence ID" value="MBA0686987.1"/>
    <property type="molecule type" value="Genomic_DNA"/>
</dbReference>
<sequence>MQVLCLNKDKDVDIIEEQSALPLLKSNRQVGEEKSDSWIIVGRKQKRRVNKKVAPKSKNNGVITKNPRFLVLDKGQDKGNVHTRNNSGRGQIYCFEYGNNF</sequence>
<comment type="caution">
    <text evidence="1">The sequence shown here is derived from an EMBL/GenBank/DDBJ whole genome shotgun (WGS) entry which is preliminary data.</text>
</comment>
<gene>
    <name evidence="1" type="ORF">Goari_014550</name>
</gene>
<accession>A0A7J8XI75</accession>
<proteinExistence type="predicted"/>
<keyword evidence="2" id="KW-1185">Reference proteome</keyword>